<dbReference type="EMBL" id="FRXO01000005">
    <property type="protein sequence ID" value="SHO66156.1"/>
    <property type="molecule type" value="Genomic_DNA"/>
</dbReference>
<dbReference type="GO" id="GO:0005737">
    <property type="term" value="C:cytoplasm"/>
    <property type="evidence" value="ECO:0007669"/>
    <property type="project" value="UniProtKB-SubCell"/>
</dbReference>
<name>A0A1M7ZNC2_9HYPH</name>
<comment type="similarity">
    <text evidence="3">Belongs to the UreF family.</text>
</comment>
<dbReference type="Pfam" id="PF01730">
    <property type="entry name" value="UreF"/>
    <property type="match status" value="1"/>
</dbReference>
<gene>
    <name evidence="3" type="primary">ureF</name>
    <name evidence="4" type="ORF">SAMN02745172_02811</name>
</gene>
<dbReference type="Gene3D" id="1.10.4190.10">
    <property type="entry name" value="Urease accessory protein UreF"/>
    <property type="match status" value="1"/>
</dbReference>
<comment type="subunit">
    <text evidence="3">UreD, UreF and UreG form a complex that acts as a GTP-hydrolysis-dependent molecular chaperone, activating the urease apoprotein by helping to assemble the nickel containing metallocenter of UreC. The UreE protein probably delivers the nickel.</text>
</comment>
<evidence type="ECO:0000256" key="1">
    <source>
        <dbReference type="ARBA" id="ARBA00022988"/>
    </source>
</evidence>
<proteinExistence type="inferred from homology"/>
<keyword evidence="1 3" id="KW-0996">Nickel insertion</keyword>
<evidence type="ECO:0000313" key="5">
    <source>
        <dbReference type="Proteomes" id="UP000186406"/>
    </source>
</evidence>
<keyword evidence="5" id="KW-1185">Reference proteome</keyword>
<evidence type="ECO:0000313" key="4">
    <source>
        <dbReference type="EMBL" id="SHO66156.1"/>
    </source>
</evidence>
<dbReference type="InterPro" id="IPR038277">
    <property type="entry name" value="UreF_sf"/>
</dbReference>
<keyword evidence="3" id="KW-0963">Cytoplasm</keyword>
<dbReference type="InterPro" id="IPR002639">
    <property type="entry name" value="UreF"/>
</dbReference>
<sequence length="224" mass="23246">MMVWMSPAFPVGGFAYSHGLEWAAEAGDLKGADDLREWLGDLLFHGGPRNDAILFRAAFLASGSGDNDGLREAAELALAFAGSRERRLETVTQGNAFVIAATSSWPCAALDRLKAAWDGDIAYPVAVAVTAAGHGLALHPALEGFLVGVVGNLVSAAVRLGVVGQTGGQQAVAALVPAVERLAALVCGMDGAAVLTLDDLGGAAFRSDISALRHETQYTRLFRS</sequence>
<comment type="subcellular location">
    <subcellularLocation>
        <location evidence="3">Cytoplasm</location>
    </subcellularLocation>
</comment>
<dbReference type="GO" id="GO:0016151">
    <property type="term" value="F:nickel cation binding"/>
    <property type="evidence" value="ECO:0007669"/>
    <property type="project" value="UniProtKB-UniRule"/>
</dbReference>
<dbReference type="PIRSF" id="PIRSF009467">
    <property type="entry name" value="Ureas_acces_UreF"/>
    <property type="match status" value="1"/>
</dbReference>
<comment type="function">
    <text evidence="3">Required for maturation of urease via the functional incorporation of the urease nickel metallocenter.</text>
</comment>
<accession>A0A1M7ZNC2</accession>
<reference evidence="4 5" key="1">
    <citation type="submission" date="2016-12" db="EMBL/GenBank/DDBJ databases">
        <authorList>
            <person name="Song W.-J."/>
            <person name="Kurnit D.M."/>
        </authorList>
    </citation>
    <scope>NUCLEOTIDE SEQUENCE [LARGE SCALE GENOMIC DNA]</scope>
    <source>
        <strain evidence="4 5">DSM 19599</strain>
    </source>
</reference>
<evidence type="ECO:0000256" key="3">
    <source>
        <dbReference type="HAMAP-Rule" id="MF_01385"/>
    </source>
</evidence>
<evidence type="ECO:0000256" key="2">
    <source>
        <dbReference type="ARBA" id="ARBA00023186"/>
    </source>
</evidence>
<dbReference type="Proteomes" id="UP000186406">
    <property type="component" value="Unassembled WGS sequence"/>
</dbReference>
<dbReference type="PANTHER" id="PTHR33620">
    <property type="entry name" value="UREASE ACCESSORY PROTEIN F"/>
    <property type="match status" value="1"/>
</dbReference>
<protein>
    <recommendedName>
        <fullName evidence="3">Urease accessory protein UreF</fullName>
    </recommendedName>
</protein>
<dbReference type="STRING" id="1123029.SAMN02745172_02811"/>
<keyword evidence="2 3" id="KW-0143">Chaperone</keyword>
<organism evidence="4 5">
    <name type="scientific">Pseudoxanthobacter soli DSM 19599</name>
    <dbReference type="NCBI Taxonomy" id="1123029"/>
    <lineage>
        <taxon>Bacteria</taxon>
        <taxon>Pseudomonadati</taxon>
        <taxon>Pseudomonadota</taxon>
        <taxon>Alphaproteobacteria</taxon>
        <taxon>Hyphomicrobiales</taxon>
        <taxon>Segnochrobactraceae</taxon>
        <taxon>Pseudoxanthobacter</taxon>
    </lineage>
</organism>
<dbReference type="HAMAP" id="MF_01385">
    <property type="entry name" value="UreF"/>
    <property type="match status" value="1"/>
</dbReference>
<dbReference type="AlphaFoldDB" id="A0A1M7ZNC2"/>
<dbReference type="PANTHER" id="PTHR33620:SF1">
    <property type="entry name" value="UREASE ACCESSORY PROTEIN F"/>
    <property type="match status" value="1"/>
</dbReference>